<sequence length="127" mass="14870">MATNNAMFLEGHSITRHPMFIGINFVFWRDRMKIFVQSIDIDLWYIICEGPLEANVIDVNTHRLRPKTRYELNAKDKVNLSLNAKAINILYNILDADEFSKVKGCKSAKEIWDKLKEIREGNEDIRE</sequence>
<dbReference type="AlphaFoldDB" id="A0ABD2Y8M6"/>
<dbReference type="PANTHER" id="PTHR34676:SF17">
    <property type="entry name" value="OS06G0684500 PROTEIN"/>
    <property type="match status" value="1"/>
</dbReference>
<comment type="caution">
    <text evidence="1">The sequence shown here is derived from an EMBL/GenBank/DDBJ whole genome shotgun (WGS) entry which is preliminary data.</text>
</comment>
<dbReference type="EMBL" id="JBJUIK010000014">
    <property type="protein sequence ID" value="KAL3503833.1"/>
    <property type="molecule type" value="Genomic_DNA"/>
</dbReference>
<dbReference type="Pfam" id="PF14223">
    <property type="entry name" value="Retrotran_gag_2"/>
    <property type="match status" value="1"/>
</dbReference>
<proteinExistence type="predicted"/>
<reference evidence="1 2" key="1">
    <citation type="submission" date="2024-11" db="EMBL/GenBank/DDBJ databases">
        <title>A near-complete genome assembly of Cinchona calisaya.</title>
        <authorList>
            <person name="Lian D.C."/>
            <person name="Zhao X.W."/>
            <person name="Wei L."/>
        </authorList>
    </citation>
    <scope>NUCLEOTIDE SEQUENCE [LARGE SCALE GENOMIC DNA]</scope>
    <source>
        <tissue evidence="1">Nenye</tissue>
    </source>
</reference>
<gene>
    <name evidence="1" type="ORF">ACH5RR_033674</name>
</gene>
<dbReference type="Proteomes" id="UP001630127">
    <property type="component" value="Unassembled WGS sequence"/>
</dbReference>
<evidence type="ECO:0000313" key="1">
    <source>
        <dbReference type="EMBL" id="KAL3503833.1"/>
    </source>
</evidence>
<dbReference type="PANTHER" id="PTHR34676">
    <property type="entry name" value="DUF4219 DOMAIN-CONTAINING PROTEIN-RELATED"/>
    <property type="match status" value="1"/>
</dbReference>
<keyword evidence="2" id="KW-1185">Reference proteome</keyword>
<accession>A0ABD2Y8M6</accession>
<name>A0ABD2Y8M6_9GENT</name>
<evidence type="ECO:0000313" key="2">
    <source>
        <dbReference type="Proteomes" id="UP001630127"/>
    </source>
</evidence>
<organism evidence="1 2">
    <name type="scientific">Cinchona calisaya</name>
    <dbReference type="NCBI Taxonomy" id="153742"/>
    <lineage>
        <taxon>Eukaryota</taxon>
        <taxon>Viridiplantae</taxon>
        <taxon>Streptophyta</taxon>
        <taxon>Embryophyta</taxon>
        <taxon>Tracheophyta</taxon>
        <taxon>Spermatophyta</taxon>
        <taxon>Magnoliopsida</taxon>
        <taxon>eudicotyledons</taxon>
        <taxon>Gunneridae</taxon>
        <taxon>Pentapetalae</taxon>
        <taxon>asterids</taxon>
        <taxon>lamiids</taxon>
        <taxon>Gentianales</taxon>
        <taxon>Rubiaceae</taxon>
        <taxon>Cinchonoideae</taxon>
        <taxon>Cinchoneae</taxon>
        <taxon>Cinchona</taxon>
    </lineage>
</organism>
<protein>
    <submittedName>
        <fullName evidence="1">Uncharacterized protein</fullName>
    </submittedName>
</protein>